<feature type="region of interest" description="Disordered" evidence="1">
    <location>
        <begin position="48"/>
        <end position="77"/>
    </location>
</feature>
<dbReference type="AlphaFoldDB" id="A0AAD7XG97"/>
<proteinExistence type="predicted"/>
<evidence type="ECO:0000313" key="4">
    <source>
        <dbReference type="Proteomes" id="UP001215151"/>
    </source>
</evidence>
<dbReference type="EMBL" id="JAPEVG010000675">
    <property type="protein sequence ID" value="KAJ8456468.1"/>
    <property type="molecule type" value="Genomic_DNA"/>
</dbReference>
<evidence type="ECO:0000256" key="1">
    <source>
        <dbReference type="SAM" id="MobiDB-lite"/>
    </source>
</evidence>
<dbReference type="EMBL" id="JAPEVG010000012">
    <property type="protein sequence ID" value="KAJ8496689.1"/>
    <property type="molecule type" value="Genomic_DNA"/>
</dbReference>
<sequence length="77" mass="8248">MSSYYSSPPSSPIASFFPTGPASPHAFSSFQQNPRDSHAMYAALAPSSRHNTAQGNATLARANNASQTGSLKRMFRK</sequence>
<evidence type="ECO:0000313" key="3">
    <source>
        <dbReference type="EMBL" id="KAJ8496689.1"/>
    </source>
</evidence>
<feature type="compositionally biased region" description="Polar residues" evidence="1">
    <location>
        <begin position="48"/>
        <end position="70"/>
    </location>
</feature>
<comment type="caution">
    <text evidence="3">The sequence shown here is derived from an EMBL/GenBank/DDBJ whole genome shotgun (WGS) entry which is preliminary data.</text>
</comment>
<organism evidence="3 4">
    <name type="scientific">Trametes cubensis</name>
    <dbReference type="NCBI Taxonomy" id="1111947"/>
    <lineage>
        <taxon>Eukaryota</taxon>
        <taxon>Fungi</taxon>
        <taxon>Dikarya</taxon>
        <taxon>Basidiomycota</taxon>
        <taxon>Agaricomycotina</taxon>
        <taxon>Agaricomycetes</taxon>
        <taxon>Polyporales</taxon>
        <taxon>Polyporaceae</taxon>
        <taxon>Trametes</taxon>
    </lineage>
</organism>
<dbReference type="Proteomes" id="UP001215151">
    <property type="component" value="Unassembled WGS sequence"/>
</dbReference>
<protein>
    <submittedName>
        <fullName evidence="3">Uncharacterized protein</fullName>
    </submittedName>
</protein>
<accession>A0AAD7XG97</accession>
<reference evidence="3" key="1">
    <citation type="submission" date="2022-11" db="EMBL/GenBank/DDBJ databases">
        <title>Genome Sequence of Cubamyces cubensis.</title>
        <authorList>
            <person name="Buettner E."/>
        </authorList>
    </citation>
    <scope>NUCLEOTIDE SEQUENCE</scope>
    <source>
        <strain evidence="3">MPL-01</strain>
    </source>
</reference>
<evidence type="ECO:0000313" key="2">
    <source>
        <dbReference type="EMBL" id="KAJ8456468.1"/>
    </source>
</evidence>
<gene>
    <name evidence="2" type="ORF">ONZ51_g12106</name>
    <name evidence="3" type="ORF">ONZ51_g942</name>
</gene>
<name>A0AAD7XG97_9APHY</name>
<keyword evidence="4" id="KW-1185">Reference proteome</keyword>